<dbReference type="AlphaFoldDB" id="A0A2H3NQZ8"/>
<reference evidence="12 13" key="1">
    <citation type="submission" date="2017-10" db="EMBL/GenBank/DDBJ databases">
        <title>Draft genome of Longimonas halophila.</title>
        <authorList>
            <person name="Goh K.M."/>
            <person name="Shamsir M.S."/>
            <person name="Lim S.W."/>
        </authorList>
    </citation>
    <scope>NUCLEOTIDE SEQUENCE [LARGE SCALE GENOMIC DNA]</scope>
    <source>
        <strain evidence="12 13">KCTC 42399</strain>
    </source>
</reference>
<organism evidence="12 13">
    <name type="scientific">Longimonas halophila</name>
    <dbReference type="NCBI Taxonomy" id="1469170"/>
    <lineage>
        <taxon>Bacteria</taxon>
        <taxon>Pseudomonadati</taxon>
        <taxon>Rhodothermota</taxon>
        <taxon>Rhodothermia</taxon>
        <taxon>Rhodothermales</taxon>
        <taxon>Salisaetaceae</taxon>
        <taxon>Longimonas</taxon>
    </lineage>
</organism>
<comment type="cofactor">
    <cofactor evidence="1">
        <name>Zn(2+)</name>
        <dbReference type="ChEBI" id="CHEBI:29105"/>
    </cofactor>
</comment>
<accession>A0A2H3NQZ8</accession>
<evidence type="ECO:0000256" key="6">
    <source>
        <dbReference type="ARBA" id="ARBA00022801"/>
    </source>
</evidence>
<feature type="domain" description="Peptidase M50" evidence="11">
    <location>
        <begin position="67"/>
        <end position="261"/>
    </location>
</feature>
<keyword evidence="9 10" id="KW-0472">Membrane</keyword>
<evidence type="ECO:0000313" key="12">
    <source>
        <dbReference type="EMBL" id="PEN08309.1"/>
    </source>
</evidence>
<feature type="transmembrane region" description="Helical" evidence="10">
    <location>
        <begin position="96"/>
        <end position="112"/>
    </location>
</feature>
<feature type="transmembrane region" description="Helical" evidence="10">
    <location>
        <begin position="124"/>
        <end position="148"/>
    </location>
</feature>
<feature type="transmembrane region" description="Helical" evidence="10">
    <location>
        <begin position="260"/>
        <end position="277"/>
    </location>
</feature>
<evidence type="ECO:0000256" key="4">
    <source>
        <dbReference type="ARBA" id="ARBA00022670"/>
    </source>
</evidence>
<evidence type="ECO:0000256" key="8">
    <source>
        <dbReference type="ARBA" id="ARBA00022989"/>
    </source>
</evidence>
<keyword evidence="6" id="KW-0378">Hydrolase</keyword>
<comment type="caution">
    <text evidence="12">The sequence shown here is derived from an EMBL/GenBank/DDBJ whole genome shotgun (WGS) entry which is preliminary data.</text>
</comment>
<feature type="transmembrane region" description="Helical" evidence="10">
    <location>
        <begin position="283"/>
        <end position="308"/>
    </location>
</feature>
<feature type="transmembrane region" description="Helical" evidence="10">
    <location>
        <begin position="216"/>
        <end position="239"/>
    </location>
</feature>
<evidence type="ECO:0000256" key="1">
    <source>
        <dbReference type="ARBA" id="ARBA00001947"/>
    </source>
</evidence>
<dbReference type="GO" id="GO:0016020">
    <property type="term" value="C:membrane"/>
    <property type="evidence" value="ECO:0007669"/>
    <property type="project" value="UniProtKB-SubCell"/>
</dbReference>
<evidence type="ECO:0000256" key="10">
    <source>
        <dbReference type="SAM" id="Phobius"/>
    </source>
</evidence>
<dbReference type="GO" id="GO:0008233">
    <property type="term" value="F:peptidase activity"/>
    <property type="evidence" value="ECO:0007669"/>
    <property type="project" value="UniProtKB-KW"/>
</dbReference>
<dbReference type="Proteomes" id="UP000221024">
    <property type="component" value="Unassembled WGS sequence"/>
</dbReference>
<feature type="transmembrane region" description="Helical" evidence="10">
    <location>
        <begin position="379"/>
        <end position="398"/>
    </location>
</feature>
<dbReference type="PANTHER" id="PTHR31412:SF0">
    <property type="entry name" value="ZINC METALLOPROTEASE EGY1, CHLOROPLASTIC-RELATED"/>
    <property type="match status" value="1"/>
</dbReference>
<evidence type="ECO:0000256" key="7">
    <source>
        <dbReference type="ARBA" id="ARBA00022946"/>
    </source>
</evidence>
<dbReference type="RefSeq" id="WP_098061348.1">
    <property type="nucleotide sequence ID" value="NZ_PDEP01000003.1"/>
</dbReference>
<dbReference type="InterPro" id="IPR044838">
    <property type="entry name" value="EGY1-like"/>
</dbReference>
<keyword evidence="7" id="KW-0809">Transit peptide</keyword>
<evidence type="ECO:0000256" key="2">
    <source>
        <dbReference type="ARBA" id="ARBA00004141"/>
    </source>
</evidence>
<evidence type="ECO:0000259" key="11">
    <source>
        <dbReference type="Pfam" id="PF02163"/>
    </source>
</evidence>
<feature type="transmembrane region" description="Helical" evidence="10">
    <location>
        <begin position="315"/>
        <end position="333"/>
    </location>
</feature>
<dbReference type="InterPro" id="IPR008915">
    <property type="entry name" value="Peptidase_M50"/>
</dbReference>
<keyword evidence="13" id="KW-1185">Reference proteome</keyword>
<dbReference type="GO" id="GO:0006508">
    <property type="term" value="P:proteolysis"/>
    <property type="evidence" value="ECO:0007669"/>
    <property type="project" value="UniProtKB-KW"/>
</dbReference>
<dbReference type="CDD" id="cd06160">
    <property type="entry name" value="S2P-M50_like_2"/>
    <property type="match status" value="1"/>
</dbReference>
<dbReference type="EMBL" id="PDEP01000003">
    <property type="protein sequence ID" value="PEN08309.1"/>
    <property type="molecule type" value="Genomic_DNA"/>
</dbReference>
<evidence type="ECO:0000256" key="5">
    <source>
        <dbReference type="ARBA" id="ARBA00022692"/>
    </source>
</evidence>
<dbReference type="OrthoDB" id="921763at2"/>
<feature type="transmembrane region" description="Helical" evidence="10">
    <location>
        <begin position="339"/>
        <end position="359"/>
    </location>
</feature>
<dbReference type="PANTHER" id="PTHR31412">
    <property type="entry name" value="ZINC METALLOPROTEASE EGY1"/>
    <property type="match status" value="1"/>
</dbReference>
<evidence type="ECO:0000313" key="13">
    <source>
        <dbReference type="Proteomes" id="UP000221024"/>
    </source>
</evidence>
<keyword evidence="4" id="KW-0645">Protease</keyword>
<dbReference type="Pfam" id="PF02163">
    <property type="entry name" value="Peptidase_M50"/>
    <property type="match status" value="1"/>
</dbReference>
<feature type="transmembrane region" description="Helical" evidence="10">
    <location>
        <begin position="23"/>
        <end position="45"/>
    </location>
</feature>
<comment type="subcellular location">
    <subcellularLocation>
        <location evidence="2">Membrane</location>
        <topology evidence="2">Multi-pass membrane protein</topology>
    </subcellularLocation>
</comment>
<feature type="transmembrane region" description="Helical" evidence="10">
    <location>
        <begin position="57"/>
        <end position="76"/>
    </location>
</feature>
<gene>
    <name evidence="12" type="ORF">CRI93_04120</name>
</gene>
<name>A0A2H3NQZ8_9BACT</name>
<proteinExistence type="inferred from homology"/>
<protein>
    <submittedName>
        <fullName evidence="12">Peptidase M50</fullName>
    </submittedName>
</protein>
<keyword evidence="5 10" id="KW-0812">Transmembrane</keyword>
<sequence>MPNSASSSASSPRASSQASPDRAWLHLGLFVLTLASTIYAGTLWVNRALYYETAGQWALWLDGIRYAVPLLGFLTVHEFGHYFAARHHGINTSLPYYIPFPFNGIGNFGAVIRIREPIPSMRTLFDIGASGPVAGFVIALGILLYAFATLPPPEYLLDQPGHEALKTHIEQYGTFPDEPPSLADAEGEASVLVVGQTPLFWALSQLFENVPPMYEIYHYPVLFAGWLGLFFTALNLLPVGQLDGGHVLYALFGDRWHRRLARLFVWILLLSGSIGFMEGIQPALLAFSPAWGTWLSWGVLAGVLYLYNRSIFSKAPVLQIVSLGTLLGGAALAEMEWAGLHTIGYSGWLIWTLLILWLIRVEHPPVHRRERLSPARRWLGYLCIAIFISSFSLQPLSIM</sequence>
<evidence type="ECO:0000256" key="3">
    <source>
        <dbReference type="ARBA" id="ARBA00007931"/>
    </source>
</evidence>
<evidence type="ECO:0000256" key="9">
    <source>
        <dbReference type="ARBA" id="ARBA00023136"/>
    </source>
</evidence>
<comment type="similarity">
    <text evidence="3">Belongs to the peptidase M50B family.</text>
</comment>
<keyword evidence="8 10" id="KW-1133">Transmembrane helix</keyword>